<evidence type="ECO:0000313" key="2">
    <source>
        <dbReference type="EMBL" id="KAK8152109.1"/>
    </source>
</evidence>
<organism evidence="2 3">
    <name type="scientific">Phyllosticta citrichinensis</name>
    <dbReference type="NCBI Taxonomy" id="1130410"/>
    <lineage>
        <taxon>Eukaryota</taxon>
        <taxon>Fungi</taxon>
        <taxon>Dikarya</taxon>
        <taxon>Ascomycota</taxon>
        <taxon>Pezizomycotina</taxon>
        <taxon>Dothideomycetes</taxon>
        <taxon>Dothideomycetes incertae sedis</taxon>
        <taxon>Botryosphaeriales</taxon>
        <taxon>Phyllostictaceae</taxon>
        <taxon>Phyllosticta</taxon>
    </lineage>
</organism>
<dbReference type="Proteomes" id="UP001456524">
    <property type="component" value="Unassembled WGS sequence"/>
</dbReference>
<gene>
    <name evidence="2" type="ORF">IWX90DRAFT_490725</name>
</gene>
<evidence type="ECO:0000256" key="1">
    <source>
        <dbReference type="SAM" id="MobiDB-lite"/>
    </source>
</evidence>
<feature type="compositionally biased region" description="Basic and acidic residues" evidence="1">
    <location>
        <begin position="228"/>
        <end position="246"/>
    </location>
</feature>
<feature type="compositionally biased region" description="Low complexity" evidence="1">
    <location>
        <begin position="182"/>
        <end position="204"/>
    </location>
</feature>
<sequence length="246" mass="27313">MPCAGTTAKGQQCRSSGPHDGYCHLHRQKQQQKMKAVPDQQQDNATPPPYTPLPSSLNAGATGEETARRMGISKSPLFLQKQIRAIIRMDPKVFHSPFWPWFREDPTRAILRQIYDQERRHQEQEEEEEEELTQAAAREDGDEKEERGQDNTNDSNGEEAAAASTPTTPTRLPPPPPPSPSPANSTTGSSTTTRLPTPEPLLFPSKLFARIKRQQATTMAGSVEPDDSLGRGDEGDDEQLKLSMEE</sequence>
<feature type="compositionally biased region" description="Low complexity" evidence="1">
    <location>
        <begin position="160"/>
        <end position="170"/>
    </location>
</feature>
<feature type="region of interest" description="Disordered" evidence="1">
    <location>
        <begin position="1"/>
        <end position="68"/>
    </location>
</feature>
<feature type="region of interest" description="Disordered" evidence="1">
    <location>
        <begin position="119"/>
        <end position="246"/>
    </location>
</feature>
<proteinExistence type="predicted"/>
<comment type="caution">
    <text evidence="2">The sequence shown here is derived from an EMBL/GenBank/DDBJ whole genome shotgun (WGS) entry which is preliminary data.</text>
</comment>
<protein>
    <submittedName>
        <fullName evidence="2">Uncharacterized protein</fullName>
    </submittedName>
</protein>
<accession>A0ABR1XFK0</accession>
<feature type="compositionally biased region" description="Basic and acidic residues" evidence="1">
    <location>
        <begin position="137"/>
        <end position="149"/>
    </location>
</feature>
<evidence type="ECO:0000313" key="3">
    <source>
        <dbReference type="Proteomes" id="UP001456524"/>
    </source>
</evidence>
<feature type="compositionally biased region" description="Pro residues" evidence="1">
    <location>
        <begin position="171"/>
        <end position="181"/>
    </location>
</feature>
<reference evidence="2 3" key="1">
    <citation type="journal article" date="2022" name="G3 (Bethesda)">
        <title>Enemy or ally: a genomic approach to elucidate the lifestyle of Phyllosticta citrichinaensis.</title>
        <authorList>
            <person name="Buijs V.A."/>
            <person name="Groenewald J.Z."/>
            <person name="Haridas S."/>
            <person name="LaButti K.M."/>
            <person name="Lipzen A."/>
            <person name="Martin F.M."/>
            <person name="Barry K."/>
            <person name="Grigoriev I.V."/>
            <person name="Crous P.W."/>
            <person name="Seidl M.F."/>
        </authorList>
    </citation>
    <scope>NUCLEOTIDE SEQUENCE [LARGE SCALE GENOMIC DNA]</scope>
    <source>
        <strain evidence="2 3">CBS 129764</strain>
    </source>
</reference>
<keyword evidence="3" id="KW-1185">Reference proteome</keyword>
<name>A0ABR1XFK0_9PEZI</name>
<dbReference type="EMBL" id="JBBWUH010000015">
    <property type="protein sequence ID" value="KAK8152109.1"/>
    <property type="molecule type" value="Genomic_DNA"/>
</dbReference>